<dbReference type="InterPro" id="IPR035985">
    <property type="entry name" value="Ubiquitin-activating_enz"/>
</dbReference>
<dbReference type="OrthoDB" id="517279at2"/>
<evidence type="ECO:0000313" key="2">
    <source>
        <dbReference type="EMBL" id="SIT17070.1"/>
    </source>
</evidence>
<evidence type="ECO:0000313" key="3">
    <source>
        <dbReference type="Proteomes" id="UP000186026"/>
    </source>
</evidence>
<name>A0A1N7Q2J3_9BACT</name>
<dbReference type="GO" id="GO:0008641">
    <property type="term" value="F:ubiquitin-like modifier activating enzyme activity"/>
    <property type="evidence" value="ECO:0007669"/>
    <property type="project" value="InterPro"/>
</dbReference>
<reference evidence="3" key="1">
    <citation type="submission" date="2017-01" db="EMBL/GenBank/DDBJ databases">
        <authorList>
            <person name="Varghese N."/>
            <person name="Submissions S."/>
        </authorList>
    </citation>
    <scope>NUCLEOTIDE SEQUENCE [LARGE SCALE GENOMIC DNA]</scope>
    <source>
        <strain evidence="3">DSM 46698</strain>
    </source>
</reference>
<dbReference type="EMBL" id="FTOP01000026">
    <property type="protein sequence ID" value="SIT17070.1"/>
    <property type="molecule type" value="Genomic_DNA"/>
</dbReference>
<dbReference type="Gene3D" id="3.40.50.720">
    <property type="entry name" value="NAD(P)-binding Rossmann-like Domain"/>
    <property type="match status" value="1"/>
</dbReference>
<accession>A0A1N7Q2J3</accession>
<organism evidence="2 3">
    <name type="scientific">Belliella pelovolcani</name>
    <dbReference type="NCBI Taxonomy" id="529505"/>
    <lineage>
        <taxon>Bacteria</taxon>
        <taxon>Pseudomonadati</taxon>
        <taxon>Bacteroidota</taxon>
        <taxon>Cytophagia</taxon>
        <taxon>Cytophagales</taxon>
        <taxon>Cyclobacteriaceae</taxon>
        <taxon>Belliella</taxon>
    </lineage>
</organism>
<evidence type="ECO:0000259" key="1">
    <source>
        <dbReference type="Pfam" id="PF00899"/>
    </source>
</evidence>
<dbReference type="Proteomes" id="UP000186026">
    <property type="component" value="Unassembled WGS sequence"/>
</dbReference>
<dbReference type="STRING" id="529505.SAMN05421761_1268"/>
<dbReference type="SUPFAM" id="SSF69572">
    <property type="entry name" value="Activating enzymes of the ubiquitin-like proteins"/>
    <property type="match status" value="1"/>
</dbReference>
<sequence length="556" mass="64557">MSQRVIEINTVVESIPDVKIVKPFVQSKIDIEGCVTVFVEGLEQPLEFNVTIHPQYPFKSHETETIKFSNDDLIEHKHIMQNGAICIHTAHTPVLSQKLIYDIESVKAWIKKYYINKESDNHYEHLIVPQKAFNENHFVYFFNEVDYTFHKNQFGFVDYSIMNNGVFHKESIQSSIFQSFLSKDRKKIIDVDWNFQLKNLPKSTGLFIFVKDAPSKNQRWVFDEWKDFEAILPQDFLKFLHNVQERLVKKEAKLLPLFVGYNISETEIHWQAIILEIGNFPIYGEKINKQWFTKISEVKSIDWAMTRNCSYRYFFGRGKLSDRITESKILIIGIGAIGSIVAKTLVRCGCRKLGFIEYDVKEPENVCRSEYSFFTGITNKTNDLLNELCLVSPFFEPVNGGYDYSEAFDFFIKSHLADTSIKAEMKKHLDNYDIIIDCSTDNDLLYVLSQLNINSTLLNLSISNHAKHLVCATEHNRYEFITSQFGGNILKFDVDDLHNPTGCWSPTFKASYNDINVLVQTAIKQINLKLEQEKTLRNFVIETDDMGGFNIKIKEF</sequence>
<dbReference type="InterPro" id="IPR000594">
    <property type="entry name" value="ThiF_NAD_FAD-bd"/>
</dbReference>
<gene>
    <name evidence="2" type="ORF">SAMN05421761_1268</name>
</gene>
<protein>
    <submittedName>
        <fullName evidence="2">ThiF family protein</fullName>
    </submittedName>
</protein>
<keyword evidence="3" id="KW-1185">Reference proteome</keyword>
<feature type="domain" description="THIF-type NAD/FAD binding fold" evidence="1">
    <location>
        <begin position="321"/>
        <end position="438"/>
    </location>
</feature>
<dbReference type="Pfam" id="PF00899">
    <property type="entry name" value="ThiF"/>
    <property type="match status" value="1"/>
</dbReference>
<proteinExistence type="predicted"/>
<dbReference type="AlphaFoldDB" id="A0A1N7Q2J3"/>
<dbReference type="RefSeq" id="WP_076503083.1">
    <property type="nucleotide sequence ID" value="NZ_FTOP01000026.1"/>
</dbReference>